<keyword evidence="4" id="KW-1185">Reference proteome</keyword>
<dbReference type="Gene3D" id="3.30.450.380">
    <property type="match status" value="1"/>
</dbReference>
<dbReference type="PANTHER" id="PTHR30486:SF6">
    <property type="entry name" value="TYPE IV PILUS RETRACTATION ATPASE PILT"/>
    <property type="match status" value="1"/>
</dbReference>
<protein>
    <submittedName>
        <fullName evidence="3">CpaF family protein</fullName>
    </submittedName>
</protein>
<dbReference type="SUPFAM" id="SSF52540">
    <property type="entry name" value="P-loop containing nucleoside triphosphate hydrolases"/>
    <property type="match status" value="1"/>
</dbReference>
<dbReference type="OrthoDB" id="9810761at2"/>
<evidence type="ECO:0000259" key="2">
    <source>
        <dbReference type="Pfam" id="PF00437"/>
    </source>
</evidence>
<dbReference type="AlphaFoldDB" id="A0A6I0ESV1"/>
<evidence type="ECO:0000313" key="3">
    <source>
        <dbReference type="EMBL" id="KAB2951991.1"/>
    </source>
</evidence>
<dbReference type="Pfam" id="PF00437">
    <property type="entry name" value="T2SSE"/>
    <property type="match status" value="1"/>
</dbReference>
<sequence length="437" mass="49483">MALVSLKEKVSVGYSQYLDLSSWGHQREEIVSQVVARVSSEHSRMFKDIFAGNIEPKAALPFVEKAIKDLSVKTNLPFSYEVIQADAYKRLFGYGPVHDLLEEVNVTDIFLNKPNEIIKRVRGRDDIKTNITFSPKEYENFIRSVVTRLGGKIDPVNNLQDLKDGANRLRISVGWTPLAEYPWMSIRKHPEEHFSLKQLEESAMFPEKLGEMLRMFFRNPFNLLISGPTGSGKTTLFTAGVNECVPKSERVMICESEREAGINRENCLQLQEKRIVDENGKALQGHIEISDLIRTGMRSAVKRIYLGEMRGKEALSLIRAFGSGHDGGAATLHARNIQSALHQAAFMSLYAQTPLTYDQILLMIVDTVDIAIHLENFRIIEVAEIAGLKGHEVLINHLYKLDIDEKTGEPTHHYFEPSSEFARKLRLRKFVRKGGEG</sequence>
<comment type="similarity">
    <text evidence="1">Belongs to the GSP E family.</text>
</comment>
<dbReference type="InterPro" id="IPR027417">
    <property type="entry name" value="P-loop_NTPase"/>
</dbReference>
<organism evidence="3 4">
    <name type="scientific">Heliorestis acidaminivorans</name>
    <dbReference type="NCBI Taxonomy" id="553427"/>
    <lineage>
        <taxon>Bacteria</taxon>
        <taxon>Bacillati</taxon>
        <taxon>Bacillota</taxon>
        <taxon>Clostridia</taxon>
        <taxon>Eubacteriales</taxon>
        <taxon>Heliobacteriaceae</taxon>
        <taxon>Heliorestis</taxon>
    </lineage>
</organism>
<accession>A0A6I0ESV1</accession>
<gene>
    <name evidence="3" type="ORF">F9B85_10570</name>
</gene>
<proteinExistence type="inferred from homology"/>
<dbReference type="EMBL" id="WBXO01000008">
    <property type="protein sequence ID" value="KAB2951991.1"/>
    <property type="molecule type" value="Genomic_DNA"/>
</dbReference>
<reference evidence="3 4" key="1">
    <citation type="submission" date="2019-10" db="EMBL/GenBank/DDBJ databases">
        <title>Whole-genome sequence of the extremophile Heliorestis acidaminivorans DSM 24790.</title>
        <authorList>
            <person name="Kyndt J.A."/>
            <person name="Meyer T.E."/>
        </authorList>
    </citation>
    <scope>NUCLEOTIDE SEQUENCE [LARGE SCALE GENOMIC DNA]</scope>
    <source>
        <strain evidence="3 4">DSM 24790</strain>
    </source>
</reference>
<dbReference type="InterPro" id="IPR050921">
    <property type="entry name" value="T4SS_GSP_E_ATPase"/>
</dbReference>
<comment type="caution">
    <text evidence="3">The sequence shown here is derived from an EMBL/GenBank/DDBJ whole genome shotgun (WGS) entry which is preliminary data.</text>
</comment>
<name>A0A6I0ESV1_9FIRM</name>
<evidence type="ECO:0000313" key="4">
    <source>
        <dbReference type="Proteomes" id="UP000468766"/>
    </source>
</evidence>
<feature type="domain" description="Bacterial type II secretion system protein E" evidence="2">
    <location>
        <begin position="168"/>
        <end position="347"/>
    </location>
</feature>
<dbReference type="GO" id="GO:0016887">
    <property type="term" value="F:ATP hydrolysis activity"/>
    <property type="evidence" value="ECO:0007669"/>
    <property type="project" value="InterPro"/>
</dbReference>
<dbReference type="InterPro" id="IPR001482">
    <property type="entry name" value="T2SS/T4SS_dom"/>
</dbReference>
<dbReference type="PANTHER" id="PTHR30486">
    <property type="entry name" value="TWITCHING MOTILITY PROTEIN PILT"/>
    <property type="match status" value="1"/>
</dbReference>
<dbReference type="Proteomes" id="UP000468766">
    <property type="component" value="Unassembled WGS sequence"/>
</dbReference>
<dbReference type="RefSeq" id="WP_151620713.1">
    <property type="nucleotide sequence ID" value="NZ_WBXO01000008.1"/>
</dbReference>
<evidence type="ECO:0000256" key="1">
    <source>
        <dbReference type="ARBA" id="ARBA00006611"/>
    </source>
</evidence>
<dbReference type="Gene3D" id="3.40.50.300">
    <property type="entry name" value="P-loop containing nucleotide triphosphate hydrolases"/>
    <property type="match status" value="1"/>
</dbReference>